<keyword evidence="17" id="KW-0812">Transmembrane</keyword>
<feature type="region of interest" description="Disordered" evidence="16">
    <location>
        <begin position="50"/>
        <end position="192"/>
    </location>
</feature>
<dbReference type="PROSITE" id="PS50158">
    <property type="entry name" value="ZF_CCHC"/>
    <property type="match status" value="1"/>
</dbReference>
<accession>A0A6L2K0J1</accession>
<feature type="domain" description="CCHC-type" evidence="18">
    <location>
        <begin position="761"/>
        <end position="775"/>
    </location>
</feature>
<comment type="caution">
    <text evidence="19">The sequence shown here is derived from an EMBL/GenBank/DDBJ whole genome shotgun (WGS) entry which is preliminary data.</text>
</comment>
<dbReference type="PANTHER" id="PTHR37984:SF5">
    <property type="entry name" value="PROTEIN NYNRIN-LIKE"/>
    <property type="match status" value="1"/>
</dbReference>
<keyword evidence="5" id="KW-0479">Metal-binding</keyword>
<dbReference type="InterPro" id="IPR041373">
    <property type="entry name" value="RT_RNaseH"/>
</dbReference>
<organism evidence="19">
    <name type="scientific">Tanacetum cinerariifolium</name>
    <name type="common">Dalmatian daisy</name>
    <name type="synonym">Chrysanthemum cinerariifolium</name>
    <dbReference type="NCBI Taxonomy" id="118510"/>
    <lineage>
        <taxon>Eukaryota</taxon>
        <taxon>Viridiplantae</taxon>
        <taxon>Streptophyta</taxon>
        <taxon>Embryophyta</taxon>
        <taxon>Tracheophyta</taxon>
        <taxon>Spermatophyta</taxon>
        <taxon>Magnoliopsida</taxon>
        <taxon>eudicotyledons</taxon>
        <taxon>Gunneridae</taxon>
        <taxon>Pentapetalae</taxon>
        <taxon>asterids</taxon>
        <taxon>campanulids</taxon>
        <taxon>Asterales</taxon>
        <taxon>Asteraceae</taxon>
        <taxon>Asteroideae</taxon>
        <taxon>Anthemideae</taxon>
        <taxon>Anthemidinae</taxon>
        <taxon>Tanacetum</taxon>
    </lineage>
</organism>
<feature type="region of interest" description="Disordered" evidence="16">
    <location>
        <begin position="1671"/>
        <end position="1701"/>
    </location>
</feature>
<feature type="compositionally biased region" description="Acidic residues" evidence="16">
    <location>
        <begin position="149"/>
        <end position="180"/>
    </location>
</feature>
<dbReference type="EMBL" id="BKCJ010001550">
    <property type="protein sequence ID" value="GEU42292.1"/>
    <property type="molecule type" value="Genomic_DNA"/>
</dbReference>
<feature type="transmembrane region" description="Helical" evidence="17">
    <location>
        <begin position="2352"/>
        <end position="2375"/>
    </location>
</feature>
<keyword evidence="14" id="KW-0233">DNA recombination</keyword>
<dbReference type="GO" id="GO:0008270">
    <property type="term" value="F:zinc ion binding"/>
    <property type="evidence" value="ECO:0007669"/>
    <property type="project" value="UniProtKB-KW"/>
</dbReference>
<evidence type="ECO:0000256" key="2">
    <source>
        <dbReference type="ARBA" id="ARBA00022679"/>
    </source>
</evidence>
<dbReference type="GO" id="GO:0004519">
    <property type="term" value="F:endonuclease activity"/>
    <property type="evidence" value="ECO:0007669"/>
    <property type="project" value="UniProtKB-KW"/>
</dbReference>
<dbReference type="Pfam" id="PF17917">
    <property type="entry name" value="RT_RNaseH"/>
    <property type="match status" value="1"/>
</dbReference>
<proteinExistence type="predicted"/>
<evidence type="ECO:0000256" key="15">
    <source>
        <dbReference type="PROSITE-ProRule" id="PRU00047"/>
    </source>
</evidence>
<evidence type="ECO:0000256" key="6">
    <source>
        <dbReference type="ARBA" id="ARBA00022750"/>
    </source>
</evidence>
<keyword evidence="13" id="KW-0238">DNA-binding</keyword>
<keyword evidence="17" id="KW-0472">Membrane</keyword>
<evidence type="ECO:0000256" key="11">
    <source>
        <dbReference type="ARBA" id="ARBA00022918"/>
    </source>
</evidence>
<dbReference type="GO" id="GO:0006508">
    <property type="term" value="P:proteolysis"/>
    <property type="evidence" value="ECO:0007669"/>
    <property type="project" value="UniProtKB-KW"/>
</dbReference>
<dbReference type="GO" id="GO:0004190">
    <property type="term" value="F:aspartic-type endopeptidase activity"/>
    <property type="evidence" value="ECO:0007669"/>
    <property type="project" value="UniProtKB-KW"/>
</dbReference>
<evidence type="ECO:0000256" key="16">
    <source>
        <dbReference type="SAM" id="MobiDB-lite"/>
    </source>
</evidence>
<keyword evidence="3" id="KW-0548">Nucleotidyltransferase</keyword>
<feature type="compositionally biased region" description="Acidic residues" evidence="16">
    <location>
        <begin position="126"/>
        <end position="138"/>
    </location>
</feature>
<dbReference type="InterPro" id="IPR036397">
    <property type="entry name" value="RNaseH_sf"/>
</dbReference>
<keyword evidence="6" id="KW-0064">Aspartyl protease</keyword>
<protein>
    <submittedName>
        <fullName evidence="19">Putative reverse transcriptase domain-containing protein</fullName>
    </submittedName>
</protein>
<dbReference type="GO" id="GO:0006310">
    <property type="term" value="P:DNA recombination"/>
    <property type="evidence" value="ECO:0007669"/>
    <property type="project" value="UniProtKB-KW"/>
</dbReference>
<dbReference type="InterPro" id="IPR041588">
    <property type="entry name" value="Integrase_H2C2"/>
</dbReference>
<reference evidence="19" key="1">
    <citation type="journal article" date="2019" name="Sci. Rep.">
        <title>Draft genome of Tanacetum cinerariifolium, the natural source of mosquito coil.</title>
        <authorList>
            <person name="Yamashiro T."/>
            <person name="Shiraishi A."/>
            <person name="Satake H."/>
            <person name="Nakayama K."/>
        </authorList>
    </citation>
    <scope>NUCLEOTIDE SEQUENCE</scope>
</reference>
<feature type="region of interest" description="Disordered" evidence="16">
    <location>
        <begin position="515"/>
        <end position="539"/>
    </location>
</feature>
<evidence type="ECO:0000256" key="9">
    <source>
        <dbReference type="ARBA" id="ARBA00022842"/>
    </source>
</evidence>
<keyword evidence="15" id="KW-0862">Zinc</keyword>
<keyword evidence="10" id="KW-0229">DNA integration</keyword>
<feature type="transmembrane region" description="Helical" evidence="17">
    <location>
        <begin position="2387"/>
        <end position="2409"/>
    </location>
</feature>
<evidence type="ECO:0000256" key="13">
    <source>
        <dbReference type="ARBA" id="ARBA00023125"/>
    </source>
</evidence>
<dbReference type="Pfam" id="PF17921">
    <property type="entry name" value="Integrase_H2C2"/>
    <property type="match status" value="1"/>
</dbReference>
<dbReference type="InterPro" id="IPR005162">
    <property type="entry name" value="Retrotrans_gag_dom"/>
</dbReference>
<keyword evidence="17" id="KW-1133">Transmembrane helix</keyword>
<dbReference type="Gene3D" id="1.10.340.70">
    <property type="match status" value="1"/>
</dbReference>
<dbReference type="GO" id="GO:0003677">
    <property type="term" value="F:DNA binding"/>
    <property type="evidence" value="ECO:0007669"/>
    <property type="project" value="UniProtKB-KW"/>
</dbReference>
<feature type="compositionally biased region" description="Pro residues" evidence="16">
    <location>
        <begin position="63"/>
        <end position="81"/>
    </location>
</feature>
<dbReference type="SUPFAM" id="SSF56672">
    <property type="entry name" value="DNA/RNA polymerases"/>
    <property type="match status" value="1"/>
</dbReference>
<evidence type="ECO:0000256" key="4">
    <source>
        <dbReference type="ARBA" id="ARBA00022722"/>
    </source>
</evidence>
<name>A0A6L2K0J1_TANCI</name>
<evidence type="ECO:0000256" key="8">
    <source>
        <dbReference type="ARBA" id="ARBA00022801"/>
    </source>
</evidence>
<dbReference type="PANTHER" id="PTHR37984">
    <property type="entry name" value="PROTEIN CBG26694"/>
    <property type="match status" value="1"/>
</dbReference>
<gene>
    <name evidence="19" type="ORF">Tci_014270</name>
</gene>
<evidence type="ECO:0000256" key="7">
    <source>
        <dbReference type="ARBA" id="ARBA00022759"/>
    </source>
</evidence>
<evidence type="ECO:0000256" key="14">
    <source>
        <dbReference type="ARBA" id="ARBA00023172"/>
    </source>
</evidence>
<keyword evidence="2" id="KW-0808">Transferase</keyword>
<keyword evidence="4" id="KW-0540">Nuclease</keyword>
<keyword evidence="9" id="KW-0460">Magnesium</keyword>
<evidence type="ECO:0000256" key="17">
    <source>
        <dbReference type="SAM" id="Phobius"/>
    </source>
</evidence>
<keyword evidence="1" id="KW-0645">Protease</keyword>
<dbReference type="InterPro" id="IPR050951">
    <property type="entry name" value="Retrovirus_Pol_polyprotein"/>
</dbReference>
<dbReference type="InterPro" id="IPR012337">
    <property type="entry name" value="RNaseH-like_sf"/>
</dbReference>
<dbReference type="InterPro" id="IPR001878">
    <property type="entry name" value="Znf_CCHC"/>
</dbReference>
<sequence length="2411" mass="270070">MSDASSVVTYTSVYTDTEPGRVYWGANEELSDGGSLRVIVYGYDGLPMQPIAPPSSDYVPGPEHLPSPDYVPGPKHPPSPIKIPYVPEQEYPKYLVPSDAEAPLEDQPLPVDASPIAASPGYVVDSDLDEDLEDEPEEDHAGYLADKWDGDDDPFDDDDDDDDTDDEDEEPFEDEEDDKEEEHLAPANSSVVLIVGRVPSAGDTEAFETDESAPTPRSPQTIILFSHTCLRRAQKTIRLEPPMSASMEACIARHAAALTPSLHVPSSPLPLPSPLITSPTNTRESLGYRAAWIRMRALLPSTSRMTDTPEADMLPRKRACLTTPAPRFEVEESSAAGAARHPWPALEFDRRRYRVEQTGYGITYTWDGIVDTLIEIASTTLKGVDQRVIELDNTVRHRTEEFEASSEDRSAAIEAHVRTLEAHVATLIAQTSSLQTQLTTALRRIETLEARNPEPQDEPAKAGSSWLSCMIIDKMAPKKRTTRATPATTTTPTTTVTDAQLQDLIDRGVAAALVERDADRSRDGDNSYGSGTDGRREVHTHRECSYTDFLKCHPMNLKGTEGVVGLTQRVEKMESVFLISNCTIARQDMAYAMPWMALKRMITDKYSPRGEIKKLEYEYWNLRVRGTNLLTYNQHFQELALMCDRMFLEESAKVKRYVGGLPDMIHGSVKASKPQSRQEEIEFSTKMMDNKLLTMAEHQSGNKRKFEDTSRNNQNQQQAFTRNNVAWAYTAEPGDKKPYGGTKPLCTKCNYHHDRPCAQNCTNCKKIGHSARDCRGRPATTTTTTREPKGKIQEASITLSVEFKAEDKLKEKRLEDVPIVQDFPEKLCSASILALPEGSEDFIVYCDASIKGLGLVLMQREKVITYGSQQLKVYEKNYITHDMELGAVVFALKILRHYLYGTKCIMFTDHKSLQHIIDQKKLNMRQRRWLELLSDYDCEIRYHSGKANKEKLEPRADRIICLNNRSWLSCYGDLKTLIMHESHKSKYSVHPGSDKMYQGMKQLYWWPNMKADIATYVSKCLMCLRVKAEPQKPSGLLVQLGILEWKWDNITMDFVTKLPKTQETDGQSERTIQTLKDMLRSYVIDFTNGWERHLPVVEFSLNNSYLASIKAAPFEALYGQKCRSPVCWAEVRDAQLTGPELVHETTKKIVQMKQRIQAARDHQQSYTNVRHKPLEFQGKLNPRYIGPFKVLAKVGNVSYRLKLPQQLSRVHSTFHVSKLKKCLSDEPLAVSLDEIHIDDKLCFVEESVEIMDREVKRLKQSRIPIIKVRCNSRRGPEITREREDQFRKKSTDSKIKANRAITFNGDVNEMHGYLFVDLAKEFKNIDRKVLKKGVPRMAVRGVCFDKDNVVASPSLEQVVSLVKLVSFAEQVCITPMKGYQMETDDPPLKSISIDEINSSDYGTNQLSDVDQPNGSTANKITTDVLKVYIGDVNGSLMLKEADLKVKAFANVVEGANGAAKNDNTKKNINIHTIISEDKVENSNFELPIESIQIVKNKFANSLVGFFVGKGTAFPLVQIYVSRAWKEFVNMSLSKDDVKKVPMWVKMLKVLVVAYTEDGLSRITSQIRRPIMVDSFTSKMCNATWGRMGYARALIEISADKALKQELVMAAHDAVKLSFNFGLEIMQQDRFTTVTHKKKKTKNQVNVQPKQFSGLKLNKPTSTMVWNKKVTQTRRVEKGESFNAQNHKDKPATNPSKMYSSAPKADDITLKNSFSQLVENAEVEWGDDQPWGNVKHVVSTINESDSEEVDENIKIEEPPGQAMSHANKGNSVPMVSCWSRHYMEGDERQLIRVVLIKESLKAARDRQKSYADNRRKPLEFEVGAQVLVKVSPWKGVVRFRKKGKLAPRSGWVRLPNVMYCVVHDSSLLPCFVLIITVKASIIAYLKPMTLTNIIVDVYASFPEDSNELFQKLLEDLQIVNKELAEYINSPSWDRPIFFNDNEDHSVQYKEYLENPSNEIVVLNSNQEKEKSPQNSNIQFYCMHNNVDDLIESALNSKLLSINLESQCLDKKKQKVKNVIEQLSKCGTRIAKSLQNFRVKKSSFSLNNMSRISQVHAITSVLPIEEPEYSLSMGYEHLSNILETEYDEVKESSATNLLPIPSEYESNTIIKTLPTSPIPLEDSDSQREEIDIFTGTDELLPLKGDINVLEVLLVDDSIFLPENASFYFDHHDNPSFLRPPPEPPDVEFSLIRSPNGCGCEVVVVDCGGKGGVSSGLVVGMARVMVGMAAMAAREWLRRGYGGWDGHDGRQMVGVAWWGWLGLLCQGAARTGGGCGLAGMGWWQGGGEGGGVERVVVGVRWWSSMVAGWGFRWLGGGDGEGCGRDGGNGGEGVVAAWWVGAWQLRRVGGGQGGRLCRVVVVMAGWLGDGVMAAMRVVVSGGRGRGKGGLGGWWCGGVGGGGVAGGVMVISNLKF</sequence>
<dbReference type="Pfam" id="PF03732">
    <property type="entry name" value="Retrotrans_gag"/>
    <property type="match status" value="1"/>
</dbReference>
<dbReference type="GO" id="GO:0003887">
    <property type="term" value="F:DNA-directed DNA polymerase activity"/>
    <property type="evidence" value="ECO:0007669"/>
    <property type="project" value="UniProtKB-KW"/>
</dbReference>
<dbReference type="SMART" id="SM00343">
    <property type="entry name" value="ZnF_C2HC"/>
    <property type="match status" value="1"/>
</dbReference>
<dbReference type="Pfam" id="PF24626">
    <property type="entry name" value="SH3_Tf2-1"/>
    <property type="match status" value="1"/>
</dbReference>
<keyword evidence="15" id="KW-0863">Zinc-finger</keyword>
<evidence type="ECO:0000259" key="18">
    <source>
        <dbReference type="PROSITE" id="PS50158"/>
    </source>
</evidence>
<evidence type="ECO:0000256" key="12">
    <source>
        <dbReference type="ARBA" id="ARBA00022932"/>
    </source>
</evidence>
<dbReference type="CDD" id="cd09274">
    <property type="entry name" value="RNase_HI_RT_Ty3"/>
    <property type="match status" value="1"/>
</dbReference>
<evidence type="ECO:0000256" key="10">
    <source>
        <dbReference type="ARBA" id="ARBA00022908"/>
    </source>
</evidence>
<dbReference type="SUPFAM" id="SSF53098">
    <property type="entry name" value="Ribonuclease H-like"/>
    <property type="match status" value="1"/>
</dbReference>
<evidence type="ECO:0000256" key="1">
    <source>
        <dbReference type="ARBA" id="ARBA00022670"/>
    </source>
</evidence>
<keyword evidence="7" id="KW-0255">Endonuclease</keyword>
<dbReference type="GO" id="GO:0003964">
    <property type="term" value="F:RNA-directed DNA polymerase activity"/>
    <property type="evidence" value="ECO:0007669"/>
    <property type="project" value="UniProtKB-KW"/>
</dbReference>
<evidence type="ECO:0000256" key="3">
    <source>
        <dbReference type="ARBA" id="ARBA00022695"/>
    </source>
</evidence>
<feature type="compositionally biased region" description="Basic and acidic residues" evidence="16">
    <location>
        <begin position="1673"/>
        <end position="1690"/>
    </location>
</feature>
<keyword evidence="11 19" id="KW-0695">RNA-directed DNA polymerase</keyword>
<evidence type="ECO:0000313" key="19">
    <source>
        <dbReference type="EMBL" id="GEU42292.1"/>
    </source>
</evidence>
<keyword evidence="12" id="KW-0239">DNA-directed DNA polymerase</keyword>
<dbReference type="InterPro" id="IPR043502">
    <property type="entry name" value="DNA/RNA_pol_sf"/>
</dbReference>
<dbReference type="Gene3D" id="3.30.420.10">
    <property type="entry name" value="Ribonuclease H-like superfamily/Ribonuclease H"/>
    <property type="match status" value="1"/>
</dbReference>
<dbReference type="GO" id="GO:0015074">
    <property type="term" value="P:DNA integration"/>
    <property type="evidence" value="ECO:0007669"/>
    <property type="project" value="UniProtKB-KW"/>
</dbReference>
<feature type="compositionally biased region" description="Basic and acidic residues" evidence="16">
    <location>
        <begin position="515"/>
        <end position="525"/>
    </location>
</feature>
<dbReference type="InterPro" id="IPR056924">
    <property type="entry name" value="SH3_Tf2-1"/>
</dbReference>
<evidence type="ECO:0000256" key="5">
    <source>
        <dbReference type="ARBA" id="ARBA00022723"/>
    </source>
</evidence>
<keyword evidence="8" id="KW-0378">Hydrolase</keyword>